<protein>
    <submittedName>
        <fullName evidence="1">Uncharacterized protein</fullName>
    </submittedName>
</protein>
<reference evidence="1 2" key="1">
    <citation type="submission" date="2019-01" db="EMBL/GenBank/DDBJ databases">
        <authorList>
            <person name="Sayadi A."/>
        </authorList>
    </citation>
    <scope>NUCLEOTIDE SEQUENCE [LARGE SCALE GENOMIC DNA]</scope>
</reference>
<dbReference type="EMBL" id="CAACVG010010572">
    <property type="protein sequence ID" value="VEN56099.1"/>
    <property type="molecule type" value="Genomic_DNA"/>
</dbReference>
<name>A0A653D7D0_CALMS</name>
<sequence>MDPSLKFEGGKNSPAFICRTDYISLFYNMIGRPKESMDPGCRFFIR</sequence>
<accession>A0A653D7D0</accession>
<organism evidence="1 2">
    <name type="scientific">Callosobruchus maculatus</name>
    <name type="common">Southern cowpea weevil</name>
    <name type="synonym">Pulse bruchid</name>
    <dbReference type="NCBI Taxonomy" id="64391"/>
    <lineage>
        <taxon>Eukaryota</taxon>
        <taxon>Metazoa</taxon>
        <taxon>Ecdysozoa</taxon>
        <taxon>Arthropoda</taxon>
        <taxon>Hexapoda</taxon>
        <taxon>Insecta</taxon>
        <taxon>Pterygota</taxon>
        <taxon>Neoptera</taxon>
        <taxon>Endopterygota</taxon>
        <taxon>Coleoptera</taxon>
        <taxon>Polyphaga</taxon>
        <taxon>Cucujiformia</taxon>
        <taxon>Chrysomeloidea</taxon>
        <taxon>Chrysomelidae</taxon>
        <taxon>Bruchinae</taxon>
        <taxon>Bruchini</taxon>
        <taxon>Callosobruchus</taxon>
    </lineage>
</organism>
<gene>
    <name evidence="1" type="ORF">CALMAC_LOCUS15095</name>
</gene>
<evidence type="ECO:0000313" key="2">
    <source>
        <dbReference type="Proteomes" id="UP000410492"/>
    </source>
</evidence>
<dbReference type="Proteomes" id="UP000410492">
    <property type="component" value="Unassembled WGS sequence"/>
</dbReference>
<dbReference type="AlphaFoldDB" id="A0A653D7D0"/>
<proteinExistence type="predicted"/>
<keyword evidence="2" id="KW-1185">Reference proteome</keyword>
<evidence type="ECO:0000313" key="1">
    <source>
        <dbReference type="EMBL" id="VEN56099.1"/>
    </source>
</evidence>